<dbReference type="Pfam" id="PF02036">
    <property type="entry name" value="SCP2"/>
    <property type="match status" value="1"/>
</dbReference>
<keyword evidence="4" id="KW-1185">Reference proteome</keyword>
<gene>
    <name evidence="1" type="primary">ubiJ</name>
    <name evidence="3" type="ORF">O1U_0476</name>
</gene>
<dbReference type="InterPro" id="IPR038989">
    <property type="entry name" value="UbiJ"/>
</dbReference>
<dbReference type="GO" id="GO:0006744">
    <property type="term" value="P:ubiquinone biosynthetic process"/>
    <property type="evidence" value="ECO:0007669"/>
    <property type="project" value="UniProtKB-UniRule"/>
</dbReference>
<comment type="pathway">
    <text evidence="1">Cofactor biosynthesis; ubiquinone biosynthesis.</text>
</comment>
<dbReference type="InterPro" id="IPR003033">
    <property type="entry name" value="SCP2_sterol-bd_dom"/>
</dbReference>
<evidence type="ECO:0000259" key="2">
    <source>
        <dbReference type="Pfam" id="PF02036"/>
    </source>
</evidence>
<name>S3EIJ8_9GAMM</name>
<evidence type="ECO:0000256" key="1">
    <source>
        <dbReference type="HAMAP-Rule" id="MF_02215"/>
    </source>
</evidence>
<dbReference type="Proteomes" id="UP000053688">
    <property type="component" value="Unassembled WGS sequence"/>
</dbReference>
<dbReference type="HAMAP" id="MF_02215">
    <property type="entry name" value="UbiJ"/>
    <property type="match status" value="1"/>
</dbReference>
<reference evidence="3 4" key="1">
    <citation type="journal article" date="2014" name="Environ. Microbiol.">
        <title>Genomic signatures of obligate host dependence in the luminous bacterial symbiont of a vertebrate.</title>
        <authorList>
            <person name="Hendry T.A."/>
            <person name="de Wet J.R."/>
            <person name="Dunlap P.V."/>
        </authorList>
    </citation>
    <scope>NUCLEOTIDE SEQUENCE [LARGE SCALE GENOMIC DNA]</scope>
    <source>
        <strain evidence="3 4">Akat1</strain>
    </source>
</reference>
<dbReference type="RefSeq" id="WP_016503811.1">
    <property type="nucleotide sequence ID" value="NZ_AMSD01000001.1"/>
</dbReference>
<dbReference type="STRING" id="28176.CF66_1022"/>
<dbReference type="eggNOG" id="COG3165">
    <property type="taxonomic scope" value="Bacteria"/>
</dbReference>
<proteinExistence type="inferred from homology"/>
<keyword evidence="1" id="KW-0963">Cytoplasm</keyword>
<comment type="similarity">
    <text evidence="1">Belongs to the UbiJ family.</text>
</comment>
<comment type="caution">
    <text evidence="3">The sequence shown here is derived from an EMBL/GenBank/DDBJ whole genome shotgun (WGS) entry which is preliminary data.</text>
</comment>
<comment type="subcellular location">
    <subcellularLocation>
        <location evidence="1">Cytoplasm</location>
    </subcellularLocation>
</comment>
<keyword evidence="1" id="KW-0831">Ubiquinone biosynthesis</keyword>
<dbReference type="EMBL" id="AMSD01000001">
    <property type="protein sequence ID" value="EPE38013.1"/>
    <property type="molecule type" value="Genomic_DNA"/>
</dbReference>
<dbReference type="AlphaFoldDB" id="S3EIJ8"/>
<evidence type="ECO:0000313" key="3">
    <source>
        <dbReference type="EMBL" id="EPE38013.1"/>
    </source>
</evidence>
<accession>S3EIJ8</accession>
<dbReference type="GO" id="GO:0005737">
    <property type="term" value="C:cytoplasm"/>
    <property type="evidence" value="ECO:0007669"/>
    <property type="project" value="UniProtKB-SubCell"/>
</dbReference>
<evidence type="ECO:0000313" key="4">
    <source>
        <dbReference type="Proteomes" id="UP000053688"/>
    </source>
</evidence>
<dbReference type="PANTHER" id="PTHR38693:SF1">
    <property type="entry name" value="UBIQUINONE BIOSYNTHESIS ACCESSORY FACTOR UBIJ"/>
    <property type="match status" value="1"/>
</dbReference>
<comment type="function">
    <text evidence="1">Required for ubiquinone (coenzyme Q) biosynthesis. Binds hydrophobic ubiquinone biosynthetic intermediates via its SCP2 domain and is essential for the stability of the Ubi complex. May constitute a docking platform where Ubi enzymes assemble and access their SCP2-bound polyprenyl substrates.</text>
</comment>
<dbReference type="PANTHER" id="PTHR38693">
    <property type="entry name" value="UBIQUINONE BIOSYNTHESIS PROTEIN UBIJ"/>
    <property type="match status" value="1"/>
</dbReference>
<protein>
    <recommendedName>
        <fullName evidence="1">Ubiquinone biosynthesis accessory factor UbiJ</fullName>
    </recommendedName>
</protein>
<organism evidence="3 4">
    <name type="scientific">Candidatus Photodesmus katoptron Akat1</name>
    <dbReference type="NCBI Taxonomy" id="1236703"/>
    <lineage>
        <taxon>Bacteria</taxon>
        <taxon>Pseudomonadati</taxon>
        <taxon>Pseudomonadota</taxon>
        <taxon>Gammaproteobacteria</taxon>
        <taxon>Vibrionales</taxon>
        <taxon>Vibrionaceae</taxon>
        <taxon>Candidatus Photodesmus</taxon>
    </lineage>
</organism>
<sequence>MLLETFITTAIETLLNKLIKDNPKSAYHLSPLKEQIIQIHLKELDKTITFIFNEYIHILGNYEGHPHCYLSFYLSDLFKIYKNTNIAVLIKEDKLTCEGNIKLAQCFSQIIADCEPDMEEYYSYLTGDVIAHMTTQSIKKLTLFIKNITNKHKKHITYFLNEECSIIPSSLEIEFFCNQVKNIKKQISCLEKSLNSLSEIA</sequence>
<feature type="domain" description="SCP2" evidence="2">
    <location>
        <begin position="15"/>
        <end position="111"/>
    </location>
</feature>
<dbReference type="UniPathway" id="UPA00232"/>